<keyword evidence="3 8" id="KW-0274">FAD</keyword>
<dbReference type="GO" id="GO:0003955">
    <property type="term" value="F:NAD(P)H dehydrogenase (quinone) activity"/>
    <property type="evidence" value="ECO:0007669"/>
    <property type="project" value="TreeGrafter"/>
</dbReference>
<organism evidence="13 14">
    <name type="scientific">Tepidamorphus gemmatus</name>
    <dbReference type="NCBI Taxonomy" id="747076"/>
    <lineage>
        <taxon>Bacteria</taxon>
        <taxon>Pseudomonadati</taxon>
        <taxon>Pseudomonadota</taxon>
        <taxon>Alphaproteobacteria</taxon>
        <taxon>Hyphomicrobiales</taxon>
        <taxon>Tepidamorphaceae</taxon>
        <taxon>Tepidamorphus</taxon>
    </lineage>
</organism>
<dbReference type="InterPro" id="IPR004099">
    <property type="entry name" value="Pyr_nucl-diS_OxRdtase_dimer"/>
</dbReference>
<dbReference type="InterPro" id="IPR012999">
    <property type="entry name" value="Pyr_OxRdtase_I_AS"/>
</dbReference>
<feature type="disulfide bond" description="Redox-active" evidence="9">
    <location>
        <begin position="43"/>
        <end position="48"/>
    </location>
</feature>
<comment type="cofactor">
    <cofactor evidence="8">
        <name>FAD</name>
        <dbReference type="ChEBI" id="CHEBI:57692"/>
    </cofactor>
    <text evidence="8">Binds 1 FAD per subunit.</text>
</comment>
<dbReference type="SUPFAM" id="SSF51905">
    <property type="entry name" value="FAD/NAD(P)-binding domain"/>
    <property type="match status" value="1"/>
</dbReference>
<dbReference type="InterPro" id="IPR001100">
    <property type="entry name" value="Pyr_nuc-diS_OxRdtase"/>
</dbReference>
<evidence type="ECO:0000256" key="2">
    <source>
        <dbReference type="ARBA" id="ARBA00022630"/>
    </source>
</evidence>
<evidence type="ECO:0000256" key="3">
    <source>
        <dbReference type="ARBA" id="ARBA00022827"/>
    </source>
</evidence>
<feature type="binding site" evidence="8">
    <location>
        <position position="306"/>
    </location>
    <ligand>
        <name>FAD</name>
        <dbReference type="ChEBI" id="CHEBI:57692"/>
    </ligand>
</feature>
<keyword evidence="6" id="KW-1015">Disulfide bond</keyword>
<dbReference type="PIRSF" id="PIRSF000350">
    <property type="entry name" value="Mercury_reductase_MerA"/>
    <property type="match status" value="1"/>
</dbReference>
<feature type="domain" description="Pyridine nucleotide-disulphide oxidoreductase dimerisation" evidence="11">
    <location>
        <begin position="342"/>
        <end position="446"/>
    </location>
</feature>
<reference evidence="13 14" key="1">
    <citation type="submission" date="2019-03" db="EMBL/GenBank/DDBJ databases">
        <title>Genomic Encyclopedia of Type Strains, Phase IV (KMG-IV): sequencing the most valuable type-strain genomes for metagenomic binning, comparative biology and taxonomic classification.</title>
        <authorList>
            <person name="Goeker M."/>
        </authorList>
    </citation>
    <scope>NUCLEOTIDE SEQUENCE [LARGE SCALE GENOMIC DNA]</scope>
    <source>
        <strain evidence="13 14">DSM 19345</strain>
    </source>
</reference>
<keyword evidence="7 10" id="KW-0676">Redox-active center</keyword>
<accession>A0A4R3M6Y8</accession>
<feature type="binding site" evidence="8">
    <location>
        <begin position="140"/>
        <end position="142"/>
    </location>
    <ligand>
        <name>FAD</name>
        <dbReference type="ChEBI" id="CHEBI:57692"/>
    </ligand>
</feature>
<feature type="domain" description="FAD/NAD(P)-binding" evidence="12">
    <location>
        <begin position="7"/>
        <end position="321"/>
    </location>
</feature>
<dbReference type="Pfam" id="PF02852">
    <property type="entry name" value="Pyr_redox_dim"/>
    <property type="match status" value="1"/>
</dbReference>
<evidence type="ECO:0000256" key="8">
    <source>
        <dbReference type="PIRSR" id="PIRSR000350-3"/>
    </source>
</evidence>
<dbReference type="Gene3D" id="3.50.50.60">
    <property type="entry name" value="FAD/NAD(P)-binding domain"/>
    <property type="match status" value="2"/>
</dbReference>
<keyword evidence="14" id="KW-1185">Reference proteome</keyword>
<keyword evidence="8" id="KW-0520">NAD</keyword>
<dbReference type="PRINTS" id="PR00368">
    <property type="entry name" value="FADPNR"/>
</dbReference>
<feature type="binding site" evidence="8">
    <location>
        <position position="266"/>
    </location>
    <ligand>
        <name>NAD(+)</name>
        <dbReference type="ChEBI" id="CHEBI:57540"/>
    </ligand>
</feature>
<keyword evidence="8" id="KW-0547">Nucleotide-binding</keyword>
<keyword evidence="4" id="KW-0521">NADP</keyword>
<evidence type="ECO:0000313" key="14">
    <source>
        <dbReference type="Proteomes" id="UP000295678"/>
    </source>
</evidence>
<evidence type="ECO:0000256" key="10">
    <source>
        <dbReference type="RuleBase" id="RU003691"/>
    </source>
</evidence>
<name>A0A4R3M6Y8_9HYPH</name>
<dbReference type="SUPFAM" id="SSF55424">
    <property type="entry name" value="FAD/NAD-linked reductases, dimerisation (C-terminal) domain"/>
    <property type="match status" value="1"/>
</dbReference>
<dbReference type="PROSITE" id="PS00076">
    <property type="entry name" value="PYRIDINE_REDOX_1"/>
    <property type="match status" value="1"/>
</dbReference>
<dbReference type="RefSeq" id="WP_342635145.1">
    <property type="nucleotide sequence ID" value="NZ_SMAK01000008.1"/>
</dbReference>
<feature type="binding site" evidence="8">
    <location>
        <begin position="177"/>
        <end position="184"/>
    </location>
    <ligand>
        <name>NAD(+)</name>
        <dbReference type="ChEBI" id="CHEBI:57540"/>
    </ligand>
</feature>
<sequence>MNELTPDICVIGAGAAGLSVAAAAAAFGVPVVLVERGAMGGDCLNVGCVPSKALIAAGRRAQEMREATAFGITAVEPQLNFRRVNNHLRGVIAGIGPTDSEARFRAMGVTVIKAEARFLDRSTVVAGETRIRARRFVVATGSRPAIPAIPGLATVDYHTNETIFSITRKPVHLIVVGAGPIGLEIAQAMRRLGSEVTVIEAGTPLGHEDPELVAVVLERLRREGVSLRTGMAIRRVEPRRSGVRVILAGADTEVTVDGSDLLIAAGRQPVTDGLALDAAGIIAGPAGIKVNSKLRTTNRRVYALGDVIDGPRFTHVASYQAGIVIRNILFRLGAKTDYGSLPRVTYCDPELAQVGLTEAEARRRRRTIRVVRWPYAENDRARAERHTEGHIKVIAAPNGRILGVGICGENAGEIIQPWVLALQQGLDLKAMAGLASPYPTLTEIGRRAALEFYRPRLTSPWVRRIIALLRRLG</sequence>
<proteinExistence type="inferred from homology"/>
<dbReference type="InterPro" id="IPR016156">
    <property type="entry name" value="FAD/NAD-linked_Rdtase_dimer_sf"/>
</dbReference>
<evidence type="ECO:0000256" key="7">
    <source>
        <dbReference type="ARBA" id="ARBA00023284"/>
    </source>
</evidence>
<dbReference type="Pfam" id="PF07992">
    <property type="entry name" value="Pyr_redox_2"/>
    <property type="match status" value="1"/>
</dbReference>
<keyword evidence="5 10" id="KW-0560">Oxidoreductase</keyword>
<dbReference type="PANTHER" id="PTHR43014:SF2">
    <property type="entry name" value="MERCURIC REDUCTASE"/>
    <property type="match status" value="1"/>
</dbReference>
<evidence type="ECO:0000256" key="6">
    <source>
        <dbReference type="ARBA" id="ARBA00023157"/>
    </source>
</evidence>
<dbReference type="EMBL" id="SMAK01000008">
    <property type="protein sequence ID" value="TCT08786.1"/>
    <property type="molecule type" value="Genomic_DNA"/>
</dbReference>
<keyword evidence="2 10" id="KW-0285">Flavoprotein</keyword>
<dbReference type="FunFam" id="3.30.390.30:FF:000001">
    <property type="entry name" value="Dihydrolipoyl dehydrogenase"/>
    <property type="match status" value="1"/>
</dbReference>
<dbReference type="InterPro" id="IPR036188">
    <property type="entry name" value="FAD/NAD-bd_sf"/>
</dbReference>
<evidence type="ECO:0000256" key="5">
    <source>
        <dbReference type="ARBA" id="ARBA00023002"/>
    </source>
</evidence>
<evidence type="ECO:0000256" key="1">
    <source>
        <dbReference type="ARBA" id="ARBA00007532"/>
    </source>
</evidence>
<dbReference type="Gene3D" id="3.30.390.30">
    <property type="match status" value="1"/>
</dbReference>
<dbReference type="AlphaFoldDB" id="A0A4R3M6Y8"/>
<dbReference type="GO" id="GO:0016668">
    <property type="term" value="F:oxidoreductase activity, acting on a sulfur group of donors, NAD(P) as acceptor"/>
    <property type="evidence" value="ECO:0007669"/>
    <property type="project" value="InterPro"/>
</dbReference>
<protein>
    <submittedName>
        <fullName evidence="13">Pyruvate/2-oxoglutarate dehydrogenase complex dihydrolipoamide dehydrogenase (E3) component</fullName>
    </submittedName>
</protein>
<dbReference type="GO" id="GO:0050660">
    <property type="term" value="F:flavin adenine dinucleotide binding"/>
    <property type="evidence" value="ECO:0007669"/>
    <property type="project" value="TreeGrafter"/>
</dbReference>
<evidence type="ECO:0000259" key="11">
    <source>
        <dbReference type="Pfam" id="PF02852"/>
    </source>
</evidence>
<evidence type="ECO:0000259" key="12">
    <source>
        <dbReference type="Pfam" id="PF07992"/>
    </source>
</evidence>
<dbReference type="PANTHER" id="PTHR43014">
    <property type="entry name" value="MERCURIC REDUCTASE"/>
    <property type="match status" value="1"/>
</dbReference>
<gene>
    <name evidence="13" type="ORF">EDC22_10899</name>
</gene>
<evidence type="ECO:0000313" key="13">
    <source>
        <dbReference type="EMBL" id="TCT08786.1"/>
    </source>
</evidence>
<comment type="similarity">
    <text evidence="1 10">Belongs to the class-I pyridine nucleotide-disulfide oxidoreductase family.</text>
</comment>
<evidence type="ECO:0000256" key="4">
    <source>
        <dbReference type="ARBA" id="ARBA00022857"/>
    </source>
</evidence>
<dbReference type="InterPro" id="IPR023753">
    <property type="entry name" value="FAD/NAD-binding_dom"/>
</dbReference>
<dbReference type="PRINTS" id="PR00411">
    <property type="entry name" value="PNDRDTASEI"/>
</dbReference>
<evidence type="ECO:0000256" key="9">
    <source>
        <dbReference type="PIRSR" id="PIRSR000350-4"/>
    </source>
</evidence>
<dbReference type="Proteomes" id="UP000295678">
    <property type="component" value="Unassembled WGS sequence"/>
</dbReference>
<feature type="binding site" evidence="8">
    <location>
        <position position="200"/>
    </location>
    <ligand>
        <name>NAD(+)</name>
        <dbReference type="ChEBI" id="CHEBI:57540"/>
    </ligand>
</feature>
<comment type="caution">
    <text evidence="13">The sequence shown here is derived from an EMBL/GenBank/DDBJ whole genome shotgun (WGS) entry which is preliminary data.</text>
</comment>
<feature type="binding site" evidence="8">
    <location>
        <position position="52"/>
    </location>
    <ligand>
        <name>FAD</name>
        <dbReference type="ChEBI" id="CHEBI:57692"/>
    </ligand>
</feature>
<keyword evidence="13" id="KW-0670">Pyruvate</keyword>